<keyword evidence="3" id="KW-0472">Membrane</keyword>
<feature type="transmembrane region" description="Helical" evidence="3">
    <location>
        <begin position="207"/>
        <end position="226"/>
    </location>
</feature>
<keyword evidence="3" id="KW-1133">Transmembrane helix</keyword>
<reference evidence="4" key="1">
    <citation type="submission" date="2022-07" db="EMBL/GenBank/DDBJ databases">
        <title>Phylogenomic reconstructions and comparative analyses of Kickxellomycotina fungi.</title>
        <authorList>
            <person name="Reynolds N.K."/>
            <person name="Stajich J.E."/>
            <person name="Barry K."/>
            <person name="Grigoriev I.V."/>
            <person name="Crous P."/>
            <person name="Smith M.E."/>
        </authorList>
    </citation>
    <scope>NUCLEOTIDE SEQUENCE</scope>
    <source>
        <strain evidence="4">NBRC 105414</strain>
    </source>
</reference>
<feature type="transmembrane region" description="Helical" evidence="3">
    <location>
        <begin position="306"/>
        <end position="329"/>
    </location>
</feature>
<name>A0A9W8HAC9_9FUNG</name>
<protein>
    <recommendedName>
        <fullName evidence="6">MFS general substrate transporter</fullName>
    </recommendedName>
</protein>
<keyword evidence="3" id="KW-0812">Transmembrane</keyword>
<feature type="transmembrane region" description="Helical" evidence="3">
    <location>
        <begin position="42"/>
        <end position="62"/>
    </location>
</feature>
<feature type="transmembrane region" description="Helical" evidence="3">
    <location>
        <begin position="171"/>
        <end position="195"/>
    </location>
</feature>
<dbReference type="OrthoDB" id="2213137at2759"/>
<evidence type="ECO:0000256" key="1">
    <source>
        <dbReference type="ARBA" id="ARBA00004141"/>
    </source>
</evidence>
<accession>A0A9W8HAC9</accession>
<feature type="transmembrane region" description="Helical" evidence="3">
    <location>
        <begin position="83"/>
        <end position="104"/>
    </location>
</feature>
<dbReference type="PANTHER" id="PTHR11360:SF284">
    <property type="entry name" value="EG:103B4.3 PROTEIN-RELATED"/>
    <property type="match status" value="1"/>
</dbReference>
<comment type="caution">
    <text evidence="4">The sequence shown here is derived from an EMBL/GenBank/DDBJ whole genome shotgun (WGS) entry which is preliminary data.</text>
</comment>
<feature type="transmembrane region" description="Helical" evidence="3">
    <location>
        <begin position="405"/>
        <end position="427"/>
    </location>
</feature>
<dbReference type="InterPro" id="IPR011701">
    <property type="entry name" value="MFS"/>
</dbReference>
<organism evidence="4 5">
    <name type="scientific">Coemansia javaensis</name>
    <dbReference type="NCBI Taxonomy" id="2761396"/>
    <lineage>
        <taxon>Eukaryota</taxon>
        <taxon>Fungi</taxon>
        <taxon>Fungi incertae sedis</taxon>
        <taxon>Zoopagomycota</taxon>
        <taxon>Kickxellomycotina</taxon>
        <taxon>Kickxellomycetes</taxon>
        <taxon>Kickxellales</taxon>
        <taxon>Kickxellaceae</taxon>
        <taxon>Coemansia</taxon>
    </lineage>
</organism>
<evidence type="ECO:0000256" key="3">
    <source>
        <dbReference type="SAM" id="Phobius"/>
    </source>
</evidence>
<sequence length="435" mass="45931">MSHPDIDTEAAAAAAESLHEKEGGSTSFSDEGEEAFPAYTRYLVIAGSFVALALSAGLVHAWGVEMEYFVSSVYAGDDRSIGILGYVGTLMYFGMVFWGMPAGWAAEVWSYRGVCLVGTATMALGLLLASFWHRPWQLCVTHGLITCVGIGTVYVPAATAPARWFTQHRGLATGVAISGVGVGGLVIAPLTEYLMSNTTVAWCQRITAIYVLVLGSAASLLVRVPAPDRTRAFNTIDWRAFGSPRFGIHAATIFCVTAAYIVPFTYLPKFWVQHGLSTDSASVLITVANTGSSIGRLSAGIVADHLGVLNSLALALAAAGVWCLALWPFSTSFGSGVAMSLAYGISSGGYWTLAPLAAARLFGIERLTSNAGSFYTVAAAGAWLGNPVADAFLRGPSDDLTFLGMSVYVGALWVVASFMAGTNRWLLSRKLIDKV</sequence>
<evidence type="ECO:0008006" key="6">
    <source>
        <dbReference type="Google" id="ProtNLM"/>
    </source>
</evidence>
<feature type="transmembrane region" description="Helical" evidence="3">
    <location>
        <begin position="341"/>
        <end position="362"/>
    </location>
</feature>
<dbReference type="GO" id="GO:0022857">
    <property type="term" value="F:transmembrane transporter activity"/>
    <property type="evidence" value="ECO:0007669"/>
    <property type="project" value="InterPro"/>
</dbReference>
<comment type="subcellular location">
    <subcellularLocation>
        <location evidence="1">Membrane</location>
        <topology evidence="1">Multi-pass membrane protein</topology>
    </subcellularLocation>
</comment>
<dbReference type="SUPFAM" id="SSF103473">
    <property type="entry name" value="MFS general substrate transporter"/>
    <property type="match status" value="1"/>
</dbReference>
<gene>
    <name evidence="4" type="ORF">H4R18_003038</name>
</gene>
<dbReference type="InterPro" id="IPR036259">
    <property type="entry name" value="MFS_trans_sf"/>
</dbReference>
<evidence type="ECO:0000313" key="4">
    <source>
        <dbReference type="EMBL" id="KAJ2781168.1"/>
    </source>
</evidence>
<evidence type="ECO:0000313" key="5">
    <source>
        <dbReference type="Proteomes" id="UP001140217"/>
    </source>
</evidence>
<dbReference type="AlphaFoldDB" id="A0A9W8HAC9"/>
<dbReference type="Proteomes" id="UP001140217">
    <property type="component" value="Unassembled WGS sequence"/>
</dbReference>
<proteinExistence type="inferred from homology"/>
<dbReference type="InterPro" id="IPR050327">
    <property type="entry name" value="Proton-linked_MCT"/>
</dbReference>
<dbReference type="PANTHER" id="PTHR11360">
    <property type="entry name" value="MONOCARBOXYLATE TRANSPORTER"/>
    <property type="match status" value="1"/>
</dbReference>
<feature type="transmembrane region" description="Helical" evidence="3">
    <location>
        <begin position="374"/>
        <end position="393"/>
    </location>
</feature>
<feature type="transmembrane region" description="Helical" evidence="3">
    <location>
        <begin position="144"/>
        <end position="165"/>
    </location>
</feature>
<dbReference type="Gene3D" id="1.20.1250.20">
    <property type="entry name" value="MFS general substrate transporter like domains"/>
    <property type="match status" value="1"/>
</dbReference>
<keyword evidence="5" id="KW-1185">Reference proteome</keyword>
<dbReference type="EMBL" id="JANBUL010000113">
    <property type="protein sequence ID" value="KAJ2781168.1"/>
    <property type="molecule type" value="Genomic_DNA"/>
</dbReference>
<dbReference type="GO" id="GO:0016020">
    <property type="term" value="C:membrane"/>
    <property type="evidence" value="ECO:0007669"/>
    <property type="project" value="UniProtKB-SubCell"/>
</dbReference>
<dbReference type="Pfam" id="PF07690">
    <property type="entry name" value="MFS_1"/>
    <property type="match status" value="1"/>
</dbReference>
<evidence type="ECO:0000256" key="2">
    <source>
        <dbReference type="ARBA" id="ARBA00006727"/>
    </source>
</evidence>
<comment type="similarity">
    <text evidence="2">Belongs to the major facilitator superfamily. Monocarboxylate porter (TC 2.A.1.13) family.</text>
</comment>
<feature type="transmembrane region" description="Helical" evidence="3">
    <location>
        <begin position="246"/>
        <end position="267"/>
    </location>
</feature>
<feature type="transmembrane region" description="Helical" evidence="3">
    <location>
        <begin position="110"/>
        <end position="132"/>
    </location>
</feature>